<gene>
    <name evidence="11" type="primary">licA2</name>
    <name evidence="11" type="ORF">ERS852471_02142</name>
</gene>
<evidence type="ECO:0000256" key="10">
    <source>
        <dbReference type="SAM" id="Coils"/>
    </source>
</evidence>
<dbReference type="AlphaFoldDB" id="A0A174HIP6"/>
<evidence type="ECO:0000256" key="2">
    <source>
        <dbReference type="ARBA" id="ARBA00022448"/>
    </source>
</evidence>
<dbReference type="Proteomes" id="UP000095594">
    <property type="component" value="Unassembled WGS sequence"/>
</dbReference>
<organism evidence="11 12">
    <name type="scientific">Clostridium disporicum</name>
    <dbReference type="NCBI Taxonomy" id="84024"/>
    <lineage>
        <taxon>Bacteria</taxon>
        <taxon>Bacillati</taxon>
        <taxon>Bacillota</taxon>
        <taxon>Clostridia</taxon>
        <taxon>Eubacteriales</taxon>
        <taxon>Clostridiaceae</taxon>
        <taxon>Clostridium</taxon>
    </lineage>
</organism>
<dbReference type="FunFam" id="1.20.58.80:FF:000001">
    <property type="entry name" value="PTS system, lactose-specific IIa component"/>
    <property type="match status" value="1"/>
</dbReference>
<evidence type="ECO:0000313" key="12">
    <source>
        <dbReference type="Proteomes" id="UP000095594"/>
    </source>
</evidence>
<dbReference type="PIRSF" id="PIRSF000699">
    <property type="entry name" value="PTS_IILac_III"/>
    <property type="match status" value="1"/>
</dbReference>
<evidence type="ECO:0000256" key="4">
    <source>
        <dbReference type="ARBA" id="ARBA00022597"/>
    </source>
</evidence>
<keyword evidence="6" id="KW-0598">Phosphotransferase system</keyword>
<proteinExistence type="predicted"/>
<keyword evidence="4" id="KW-0762">Sugar transport</keyword>
<reference evidence="11 12" key="1">
    <citation type="submission" date="2015-09" db="EMBL/GenBank/DDBJ databases">
        <authorList>
            <consortium name="Pathogen Informatics"/>
        </authorList>
    </citation>
    <scope>NUCLEOTIDE SEQUENCE [LARGE SCALE GENOMIC DNA]</scope>
    <source>
        <strain evidence="11 12">2789STDY5834856</strain>
    </source>
</reference>
<dbReference type="Gene3D" id="1.20.58.80">
    <property type="entry name" value="Phosphotransferase system, lactose/cellobiose-type IIA subunit"/>
    <property type="match status" value="1"/>
</dbReference>
<keyword evidence="10" id="KW-0175">Coiled coil</keyword>
<dbReference type="SUPFAM" id="SSF46973">
    <property type="entry name" value="Enzyme IIa from lactose specific PTS, IIa-lac"/>
    <property type="match status" value="1"/>
</dbReference>
<dbReference type="GO" id="GO:0016740">
    <property type="term" value="F:transferase activity"/>
    <property type="evidence" value="ECO:0007669"/>
    <property type="project" value="UniProtKB-KW"/>
</dbReference>
<accession>A0A174HIP6</accession>
<dbReference type="GO" id="GO:0009401">
    <property type="term" value="P:phosphoenolpyruvate-dependent sugar phosphotransferase system"/>
    <property type="evidence" value="ECO:0007669"/>
    <property type="project" value="UniProtKB-KW"/>
</dbReference>
<comment type="subcellular location">
    <subcellularLocation>
        <location evidence="1">Cytoplasm</location>
    </subcellularLocation>
</comment>
<feature type="modified residue" description="Phosphohistidine; by HPr" evidence="9">
    <location>
        <position position="78"/>
    </location>
</feature>
<evidence type="ECO:0000256" key="5">
    <source>
        <dbReference type="ARBA" id="ARBA00022679"/>
    </source>
</evidence>
<sequence length="108" mass="12103">MDNMEYQEVVFGLIVNAGNARSKAMNSIRLAKKGKIEEAKENLKLSEEDLNLAHEIQTKLIQGEAAGEKTELSLLMVHAQDHLMNAITVKDLANEIIDIHEKFMIEQG</sequence>
<feature type="coiled-coil region" evidence="10">
    <location>
        <begin position="29"/>
        <end position="56"/>
    </location>
</feature>
<dbReference type="PROSITE" id="PS51095">
    <property type="entry name" value="PTS_EIIA_TYPE_3"/>
    <property type="match status" value="1"/>
</dbReference>
<keyword evidence="8" id="KW-0479">Metal-binding</keyword>
<protein>
    <submittedName>
        <fullName evidence="11">Lichenan-specific phosphotransferase enzyme IIA component LicA</fullName>
        <ecNumber evidence="11">2.7.1.-</ecNumber>
    </submittedName>
</protein>
<dbReference type="EC" id="2.7.1.-" evidence="11"/>
<evidence type="ECO:0000313" key="11">
    <source>
        <dbReference type="EMBL" id="CUO72839.1"/>
    </source>
</evidence>
<dbReference type="GO" id="GO:0005737">
    <property type="term" value="C:cytoplasm"/>
    <property type="evidence" value="ECO:0007669"/>
    <property type="project" value="UniProtKB-SubCell"/>
</dbReference>
<keyword evidence="8" id="KW-0460">Magnesium</keyword>
<evidence type="ECO:0000256" key="8">
    <source>
        <dbReference type="PIRSR" id="PIRSR000699-2"/>
    </source>
</evidence>
<dbReference type="PANTHER" id="PTHR34382:SF7">
    <property type="entry name" value="PTS SYSTEM N,N'-DIACETYLCHITOBIOSE-SPECIFIC EIIA COMPONENT"/>
    <property type="match status" value="1"/>
</dbReference>
<dbReference type="EMBL" id="CYZX01000014">
    <property type="protein sequence ID" value="CUO72839.1"/>
    <property type="molecule type" value="Genomic_DNA"/>
</dbReference>
<dbReference type="InterPro" id="IPR003188">
    <property type="entry name" value="PTS_IIA_lac/cel"/>
</dbReference>
<dbReference type="RefSeq" id="WP_207642907.1">
    <property type="nucleotide sequence ID" value="NZ_CABIXQ010000014.1"/>
</dbReference>
<keyword evidence="3" id="KW-0963">Cytoplasm</keyword>
<dbReference type="InterPro" id="IPR036542">
    <property type="entry name" value="PTS_IIA_lac/cel_sf"/>
</dbReference>
<evidence type="ECO:0000256" key="9">
    <source>
        <dbReference type="PROSITE-ProRule" id="PRU00418"/>
    </source>
</evidence>
<dbReference type="GO" id="GO:0046872">
    <property type="term" value="F:metal ion binding"/>
    <property type="evidence" value="ECO:0007669"/>
    <property type="project" value="UniProtKB-KW"/>
</dbReference>
<evidence type="ECO:0000256" key="6">
    <source>
        <dbReference type="ARBA" id="ARBA00022683"/>
    </source>
</evidence>
<dbReference type="Pfam" id="PF02255">
    <property type="entry name" value="PTS_IIA"/>
    <property type="match status" value="1"/>
</dbReference>
<dbReference type="PANTHER" id="PTHR34382">
    <property type="entry name" value="PTS SYSTEM N,N'-DIACETYLCHITOBIOSE-SPECIFIC EIIA COMPONENT"/>
    <property type="match status" value="1"/>
</dbReference>
<evidence type="ECO:0000256" key="3">
    <source>
        <dbReference type="ARBA" id="ARBA00022490"/>
    </source>
</evidence>
<feature type="binding site" evidence="8">
    <location>
        <position position="81"/>
    </location>
    <ligand>
        <name>Mg(2+)</name>
        <dbReference type="ChEBI" id="CHEBI:18420"/>
        <note>ligand shared between all trimeric partners</note>
    </ligand>
</feature>
<dbReference type="CDD" id="cd00215">
    <property type="entry name" value="PTS_IIA_lac"/>
    <property type="match status" value="1"/>
</dbReference>
<evidence type="ECO:0000256" key="1">
    <source>
        <dbReference type="ARBA" id="ARBA00004496"/>
    </source>
</evidence>
<name>A0A174HIP6_9CLOT</name>
<feature type="active site" description="Tele-phosphohistidine intermediate" evidence="7">
    <location>
        <position position="78"/>
    </location>
</feature>
<evidence type="ECO:0000256" key="7">
    <source>
        <dbReference type="PIRSR" id="PIRSR000699-1"/>
    </source>
</evidence>
<comment type="cofactor">
    <cofactor evidence="8">
        <name>Mg(2+)</name>
        <dbReference type="ChEBI" id="CHEBI:18420"/>
    </cofactor>
    <text evidence="8">Binds 1 Mg(2+) ion per trimer.</text>
</comment>
<keyword evidence="5 11" id="KW-0808">Transferase</keyword>
<keyword evidence="2" id="KW-0813">Transport</keyword>